<organism evidence="2 3">
    <name type="scientific">Spartinivicinus poritis</name>
    <dbReference type="NCBI Taxonomy" id="2994640"/>
    <lineage>
        <taxon>Bacteria</taxon>
        <taxon>Pseudomonadati</taxon>
        <taxon>Pseudomonadota</taxon>
        <taxon>Gammaproteobacteria</taxon>
        <taxon>Oceanospirillales</taxon>
        <taxon>Zooshikellaceae</taxon>
        <taxon>Spartinivicinus</taxon>
    </lineage>
</organism>
<dbReference type="SUPFAM" id="SSF47413">
    <property type="entry name" value="lambda repressor-like DNA-binding domains"/>
    <property type="match status" value="1"/>
</dbReference>
<dbReference type="EMBL" id="JAPMOU010000124">
    <property type="protein sequence ID" value="MDE1466036.1"/>
    <property type="molecule type" value="Genomic_DNA"/>
</dbReference>
<dbReference type="InterPro" id="IPR010982">
    <property type="entry name" value="Lambda_DNA-bd_dom_sf"/>
</dbReference>
<proteinExistence type="predicted"/>
<evidence type="ECO:0000313" key="3">
    <source>
        <dbReference type="Proteomes" id="UP001528823"/>
    </source>
</evidence>
<dbReference type="CDD" id="cd00093">
    <property type="entry name" value="HTH_XRE"/>
    <property type="match status" value="1"/>
</dbReference>
<dbReference type="Proteomes" id="UP001528823">
    <property type="component" value="Unassembled WGS sequence"/>
</dbReference>
<dbReference type="Gene3D" id="1.10.260.40">
    <property type="entry name" value="lambda repressor-like DNA-binding domains"/>
    <property type="match status" value="1"/>
</dbReference>
<name>A0ABT5UJA5_9GAMM</name>
<dbReference type="PROSITE" id="PS50943">
    <property type="entry name" value="HTH_CROC1"/>
    <property type="match status" value="1"/>
</dbReference>
<gene>
    <name evidence="2" type="ORF">ORQ98_29190</name>
</gene>
<accession>A0ABT5UJA5</accession>
<dbReference type="SMART" id="SM00530">
    <property type="entry name" value="HTH_XRE"/>
    <property type="match status" value="1"/>
</dbReference>
<keyword evidence="3" id="KW-1185">Reference proteome</keyword>
<reference evidence="2 3" key="1">
    <citation type="submission" date="2022-11" db="EMBL/GenBank/DDBJ databases">
        <title>Spartinivicinus poritis sp. nov., isolated from scleractinian coral Porites lutea.</title>
        <authorList>
            <person name="Zhang G."/>
            <person name="Cai L."/>
            <person name="Wei Q."/>
        </authorList>
    </citation>
    <scope>NUCLEOTIDE SEQUENCE [LARGE SCALE GENOMIC DNA]</scope>
    <source>
        <strain evidence="2 3">A2-2</strain>
    </source>
</reference>
<protein>
    <submittedName>
        <fullName evidence="2">Helix-turn-helix transcriptional regulator</fullName>
    </submittedName>
</protein>
<dbReference type="InterPro" id="IPR001387">
    <property type="entry name" value="Cro/C1-type_HTH"/>
</dbReference>
<comment type="caution">
    <text evidence="2">The sequence shown here is derived from an EMBL/GenBank/DDBJ whole genome shotgun (WGS) entry which is preliminary data.</text>
</comment>
<evidence type="ECO:0000313" key="2">
    <source>
        <dbReference type="EMBL" id="MDE1466036.1"/>
    </source>
</evidence>
<sequence>MFSRADDQQESGFFVIKAILYINLVYFKNNISRFMVEIWQKLRSRRRELDITQEEVAEYCGVTKGAVALWESKDPKKRNVPRKNKLTKLAQVLDVPVEWFIDENAELSTLRATIADVEEDEYQASKMEAESEERSMQVILELNNLSLMGKLTKEDIQILEALVSIAKKR</sequence>
<evidence type="ECO:0000259" key="1">
    <source>
        <dbReference type="PROSITE" id="PS50943"/>
    </source>
</evidence>
<dbReference type="Pfam" id="PF01381">
    <property type="entry name" value="HTH_3"/>
    <property type="match status" value="1"/>
</dbReference>
<feature type="domain" description="HTH cro/C1-type" evidence="1">
    <location>
        <begin position="42"/>
        <end position="100"/>
    </location>
</feature>
<dbReference type="RefSeq" id="WP_274692332.1">
    <property type="nucleotide sequence ID" value="NZ_JAPMOU010000124.1"/>
</dbReference>